<evidence type="ECO:0000313" key="2">
    <source>
        <dbReference type="Proteomes" id="UP000018130"/>
    </source>
</evidence>
<dbReference type="EMBL" id="CAQN01000061">
    <property type="protein sequence ID" value="CCQ64818.1"/>
    <property type="molecule type" value="Genomic_DNA"/>
</dbReference>
<dbReference type="AlphaFoldDB" id="T2JG55"/>
<gene>
    <name evidence="1" type="ORF">CWATWH0402_1826</name>
</gene>
<dbReference type="Proteomes" id="UP000018130">
    <property type="component" value="Unassembled WGS sequence"/>
</dbReference>
<proteinExistence type="predicted"/>
<sequence>MEYGEHKKIVGFLFVYVHDETPSLDYDGVTDSLFNLVVWVGRSAYMLRKNIVNPMLFAC</sequence>
<reference evidence="1 2" key="2">
    <citation type="submission" date="2013-09" db="EMBL/GenBank/DDBJ databases">
        <title>Whole genome comparison of six Crocosphaera watsonii strains with differing phenotypes.</title>
        <authorList>
            <person name="Bench S.R."/>
            <person name="Heller P."/>
            <person name="Frank I."/>
            <person name="Arciniega M."/>
            <person name="Shilova I.N."/>
            <person name="Zehr J.P."/>
        </authorList>
    </citation>
    <scope>NUCLEOTIDE SEQUENCE [LARGE SCALE GENOMIC DNA]</scope>
    <source>
        <strain evidence="1 2">WH 0402</strain>
    </source>
</reference>
<evidence type="ECO:0000313" key="1">
    <source>
        <dbReference type="EMBL" id="CCQ64818.1"/>
    </source>
</evidence>
<accession>T2JG55</accession>
<protein>
    <submittedName>
        <fullName evidence="1">Uncharacterized protein</fullName>
    </submittedName>
</protein>
<organism evidence="1 2">
    <name type="scientific">Crocosphaera watsonii WH 0402</name>
    <dbReference type="NCBI Taxonomy" id="1284629"/>
    <lineage>
        <taxon>Bacteria</taxon>
        <taxon>Bacillati</taxon>
        <taxon>Cyanobacteriota</taxon>
        <taxon>Cyanophyceae</taxon>
        <taxon>Oscillatoriophycideae</taxon>
        <taxon>Chroococcales</taxon>
        <taxon>Aphanothecaceae</taxon>
        <taxon>Crocosphaera</taxon>
    </lineage>
</organism>
<comment type="caution">
    <text evidence="1">The sequence shown here is derived from an EMBL/GenBank/DDBJ whole genome shotgun (WGS) entry which is preliminary data.</text>
</comment>
<reference evidence="1 2" key="1">
    <citation type="submission" date="2013-01" db="EMBL/GenBank/DDBJ databases">
        <authorList>
            <person name="Bench S."/>
        </authorList>
    </citation>
    <scope>NUCLEOTIDE SEQUENCE [LARGE SCALE GENOMIC DNA]</scope>
    <source>
        <strain evidence="1 2">WH 0402</strain>
    </source>
</reference>
<name>T2JG55_CROWT</name>